<feature type="region of interest" description="Disordered" evidence="2">
    <location>
        <begin position="74"/>
        <end position="111"/>
    </location>
</feature>
<feature type="compositionally biased region" description="Basic and acidic residues" evidence="2">
    <location>
        <begin position="151"/>
        <end position="166"/>
    </location>
</feature>
<organism evidence="5 6">
    <name type="scientific">Halobellus rubicundus</name>
    <dbReference type="NCBI Taxonomy" id="2996466"/>
    <lineage>
        <taxon>Archaea</taxon>
        <taxon>Methanobacteriati</taxon>
        <taxon>Methanobacteriota</taxon>
        <taxon>Stenosarchaea group</taxon>
        <taxon>Halobacteria</taxon>
        <taxon>Halobacteriales</taxon>
        <taxon>Haloferacaceae</taxon>
        <taxon>Halobellus</taxon>
    </lineage>
</organism>
<feature type="transmembrane region" description="Helical" evidence="3">
    <location>
        <begin position="12"/>
        <end position="39"/>
    </location>
</feature>
<feature type="domain" description="SHOCT" evidence="4">
    <location>
        <begin position="115"/>
        <end position="140"/>
    </location>
</feature>
<sequence length="166" mass="18068">MTVLHRLGTRLSAYVAAVARSPPLFGLVVGLWIAVLSAFTLANPLIAFLVTAPTAMLFWYGVLYASDRLRGTDAGESTPLASADTQRSEADSASGRLGGLFGGDDRDDAPTEERAIQRLRTRYAEGEIDHEEFERRLEALVETEGLLDGSGDDRAADRERSVARER</sequence>
<keyword evidence="1" id="KW-0175">Coiled coil</keyword>
<comment type="caution">
    <text evidence="5">The sequence shown here is derived from an EMBL/GenBank/DDBJ whole genome shotgun (WGS) entry which is preliminary data.</text>
</comment>
<keyword evidence="3" id="KW-0472">Membrane</keyword>
<feature type="region of interest" description="Disordered" evidence="2">
    <location>
        <begin position="144"/>
        <end position="166"/>
    </location>
</feature>
<keyword evidence="6" id="KW-1185">Reference proteome</keyword>
<feature type="coiled-coil region" evidence="1">
    <location>
        <begin position="116"/>
        <end position="143"/>
    </location>
</feature>
<dbReference type="RefSeq" id="WP_372387000.1">
    <property type="nucleotide sequence ID" value="NZ_JBGNYA010000001.1"/>
</dbReference>
<keyword evidence="3" id="KW-0812">Transmembrane</keyword>
<reference evidence="5 6" key="1">
    <citation type="submission" date="2024-08" db="EMBL/GenBank/DDBJ databases">
        <title>Halobellus sp. MBLA0158 whole genome sequence.</title>
        <authorList>
            <person name="Hwang C.Y."/>
            <person name="Cho E.-S."/>
            <person name="Seo M.-J."/>
        </authorList>
    </citation>
    <scope>NUCLEOTIDE SEQUENCE [LARGE SCALE GENOMIC DNA]</scope>
    <source>
        <strain evidence="5 6">MBLA0158</strain>
    </source>
</reference>
<name>A0ABD5MB42_9EURY</name>
<accession>A0ABD5MB42</accession>
<evidence type="ECO:0000313" key="5">
    <source>
        <dbReference type="EMBL" id="MFA1609889.1"/>
    </source>
</evidence>
<dbReference type="Pfam" id="PF09851">
    <property type="entry name" value="SHOCT"/>
    <property type="match status" value="1"/>
</dbReference>
<gene>
    <name evidence="5" type="ORF">OS889_02570</name>
</gene>
<dbReference type="EMBL" id="JBGNYA010000001">
    <property type="protein sequence ID" value="MFA1609889.1"/>
    <property type="molecule type" value="Genomic_DNA"/>
</dbReference>
<dbReference type="AlphaFoldDB" id="A0ABD5MB42"/>
<dbReference type="InterPro" id="IPR018649">
    <property type="entry name" value="SHOCT"/>
</dbReference>
<evidence type="ECO:0000259" key="4">
    <source>
        <dbReference type="Pfam" id="PF09851"/>
    </source>
</evidence>
<dbReference type="Proteomes" id="UP001570511">
    <property type="component" value="Unassembled WGS sequence"/>
</dbReference>
<keyword evidence="3" id="KW-1133">Transmembrane helix</keyword>
<evidence type="ECO:0000256" key="2">
    <source>
        <dbReference type="SAM" id="MobiDB-lite"/>
    </source>
</evidence>
<protein>
    <submittedName>
        <fullName evidence="5">SHOCT domain-containing protein</fullName>
    </submittedName>
</protein>
<proteinExistence type="predicted"/>
<evidence type="ECO:0000313" key="6">
    <source>
        <dbReference type="Proteomes" id="UP001570511"/>
    </source>
</evidence>
<evidence type="ECO:0000256" key="3">
    <source>
        <dbReference type="SAM" id="Phobius"/>
    </source>
</evidence>
<feature type="transmembrane region" description="Helical" evidence="3">
    <location>
        <begin position="45"/>
        <end position="65"/>
    </location>
</feature>
<evidence type="ECO:0000256" key="1">
    <source>
        <dbReference type="SAM" id="Coils"/>
    </source>
</evidence>